<dbReference type="AlphaFoldDB" id="A0A1T5LHB5"/>
<dbReference type="InterPro" id="IPR003786">
    <property type="entry name" value="FdhD"/>
</dbReference>
<dbReference type="STRING" id="428993.SAMN06296058_2532"/>
<dbReference type="Gene3D" id="3.40.140.10">
    <property type="entry name" value="Cytidine Deaminase, domain 2"/>
    <property type="match status" value="1"/>
</dbReference>
<comment type="similarity">
    <text evidence="3">Belongs to the FdhD family.</text>
</comment>
<dbReference type="OrthoDB" id="3197277at2"/>
<dbReference type="NCBIfam" id="TIGR00129">
    <property type="entry name" value="fdhD_narQ"/>
    <property type="match status" value="1"/>
</dbReference>
<dbReference type="PANTHER" id="PTHR30592:SF1">
    <property type="entry name" value="SULFUR CARRIER PROTEIN FDHD"/>
    <property type="match status" value="1"/>
</dbReference>
<dbReference type="RefSeq" id="WP_079724879.1">
    <property type="nucleotide sequence ID" value="NZ_BMCL01000001.1"/>
</dbReference>
<evidence type="ECO:0000256" key="3">
    <source>
        <dbReference type="HAMAP-Rule" id="MF_00187"/>
    </source>
</evidence>
<protein>
    <recommendedName>
        <fullName evidence="3">Sulfur carrier protein FdhD</fullName>
    </recommendedName>
</protein>
<feature type="active site" description="Cysteine persulfide intermediate" evidence="3">
    <location>
        <position position="116"/>
    </location>
</feature>
<accession>A0A1T5LHB5</accession>
<dbReference type="InterPro" id="IPR016193">
    <property type="entry name" value="Cytidine_deaminase-like"/>
</dbReference>
<evidence type="ECO:0000313" key="5">
    <source>
        <dbReference type="Proteomes" id="UP000190341"/>
    </source>
</evidence>
<gene>
    <name evidence="3" type="primary">fdhD</name>
    <name evidence="4" type="ORF">SAMN06296058_2532</name>
</gene>
<evidence type="ECO:0000256" key="2">
    <source>
        <dbReference type="ARBA" id="ARBA00023150"/>
    </source>
</evidence>
<reference evidence="4 5" key="1">
    <citation type="submission" date="2017-02" db="EMBL/GenBank/DDBJ databases">
        <authorList>
            <person name="Peterson S.W."/>
        </authorList>
    </citation>
    <scope>NUCLEOTIDE SEQUENCE [LARGE SCALE GENOMIC DNA]</scope>
    <source>
        <strain evidence="4 5">P15</strain>
    </source>
</reference>
<evidence type="ECO:0000256" key="1">
    <source>
        <dbReference type="ARBA" id="ARBA00022490"/>
    </source>
</evidence>
<comment type="function">
    <text evidence="3">Required for formate dehydrogenase (FDH) activity. Acts as a sulfur carrier protein that transfers sulfur from IscS to the molybdenum cofactor prior to its insertion into FDH.</text>
</comment>
<dbReference type="Pfam" id="PF02634">
    <property type="entry name" value="FdhD-NarQ"/>
    <property type="match status" value="1"/>
</dbReference>
<dbReference type="Proteomes" id="UP000190341">
    <property type="component" value="Unassembled WGS sequence"/>
</dbReference>
<keyword evidence="1 3" id="KW-0963">Cytoplasm</keyword>
<dbReference type="GO" id="GO:0016783">
    <property type="term" value="F:sulfurtransferase activity"/>
    <property type="evidence" value="ECO:0007669"/>
    <property type="project" value="InterPro"/>
</dbReference>
<dbReference type="GO" id="GO:0097163">
    <property type="term" value="F:sulfur carrier activity"/>
    <property type="evidence" value="ECO:0007669"/>
    <property type="project" value="UniProtKB-UniRule"/>
</dbReference>
<proteinExistence type="inferred from homology"/>
<dbReference type="SUPFAM" id="SSF53927">
    <property type="entry name" value="Cytidine deaminase-like"/>
    <property type="match status" value="1"/>
</dbReference>
<feature type="binding site" evidence="3">
    <location>
        <begin position="255"/>
        <end position="260"/>
    </location>
    <ligand>
        <name>Mo-bis(molybdopterin guanine dinucleotide)</name>
        <dbReference type="ChEBI" id="CHEBI:60539"/>
    </ligand>
</feature>
<organism evidence="4 5">
    <name type="scientific">Pseudoxanthomonas indica</name>
    <dbReference type="NCBI Taxonomy" id="428993"/>
    <lineage>
        <taxon>Bacteria</taxon>
        <taxon>Pseudomonadati</taxon>
        <taxon>Pseudomonadota</taxon>
        <taxon>Gammaproteobacteria</taxon>
        <taxon>Lysobacterales</taxon>
        <taxon>Lysobacteraceae</taxon>
        <taxon>Pseudoxanthomonas</taxon>
    </lineage>
</organism>
<name>A0A1T5LHB5_9GAMM</name>
<keyword evidence="5" id="KW-1185">Reference proteome</keyword>
<dbReference type="HAMAP" id="MF_00187">
    <property type="entry name" value="FdhD"/>
    <property type="match status" value="1"/>
</dbReference>
<dbReference type="EMBL" id="FUZV01000002">
    <property type="protein sequence ID" value="SKC75407.1"/>
    <property type="molecule type" value="Genomic_DNA"/>
</dbReference>
<dbReference type="GO" id="GO:0006777">
    <property type="term" value="P:Mo-molybdopterin cofactor biosynthetic process"/>
    <property type="evidence" value="ECO:0007669"/>
    <property type="project" value="UniProtKB-UniRule"/>
</dbReference>
<dbReference type="Gene3D" id="3.10.20.10">
    <property type="match status" value="1"/>
</dbReference>
<comment type="subcellular location">
    <subcellularLocation>
        <location evidence="3">Cytoplasm</location>
    </subcellularLocation>
</comment>
<sequence length="273" mass="28950">MPPEPPRRTAGLAERAVIQVESGASTPAQDCLAEEVPVAIHYNGEPHAVMMATPGELEDFAYGFSLSEHGMGVDEIAQVLREDLLEGIRLDIRTHGALPAALQNELQRSLPGRSGCGICGHRLLEDIIQQPPPVGVGLRIDAQALARALDELQGRQPLNAASGALHAAAWALPNGQLLAVREDVGRHNALDKLIGALTRAQVDRREGFAVVTSRASYEMVSKAAIAGMPMLLAISAPTALAVDLANSCGLTLAGFVRPGRHVIYSHAWRLQAA</sequence>
<dbReference type="GO" id="GO:0005737">
    <property type="term" value="C:cytoplasm"/>
    <property type="evidence" value="ECO:0007669"/>
    <property type="project" value="UniProtKB-SubCell"/>
</dbReference>
<keyword evidence="2 3" id="KW-0501">Molybdenum cofactor biosynthesis</keyword>
<evidence type="ECO:0000313" key="4">
    <source>
        <dbReference type="EMBL" id="SKC75407.1"/>
    </source>
</evidence>
<dbReference type="PANTHER" id="PTHR30592">
    <property type="entry name" value="FORMATE DEHYDROGENASE"/>
    <property type="match status" value="1"/>
</dbReference>
<dbReference type="PIRSF" id="PIRSF015626">
    <property type="entry name" value="FdhD"/>
    <property type="match status" value="1"/>
</dbReference>